<name>A0A1I4F6T9_9FIRM</name>
<dbReference type="PANTHER" id="PTHR36305:SF1">
    <property type="entry name" value="PHOSPHATIDYLGLYCEROPHOSPHATASE A"/>
    <property type="match status" value="1"/>
</dbReference>
<dbReference type="InterPro" id="IPR026037">
    <property type="entry name" value="PgpA"/>
</dbReference>
<evidence type="ECO:0000313" key="3">
    <source>
        <dbReference type="EMBL" id="SFL13010.1"/>
    </source>
</evidence>
<organism evidence="3 4">
    <name type="scientific">Halanaerobium salsuginis</name>
    <dbReference type="NCBI Taxonomy" id="29563"/>
    <lineage>
        <taxon>Bacteria</taxon>
        <taxon>Bacillati</taxon>
        <taxon>Bacillota</taxon>
        <taxon>Clostridia</taxon>
        <taxon>Halanaerobiales</taxon>
        <taxon>Halanaerobiaceae</taxon>
        <taxon>Halanaerobium</taxon>
    </lineage>
</organism>
<evidence type="ECO:0000256" key="1">
    <source>
        <dbReference type="SAM" id="Phobius"/>
    </source>
</evidence>
<dbReference type="PIRSF" id="PIRSF006162">
    <property type="entry name" value="PgpA"/>
    <property type="match status" value="1"/>
</dbReference>
<dbReference type="PANTHER" id="PTHR36305">
    <property type="entry name" value="PHOSPHATIDYLGLYCEROPHOSPHATASE A"/>
    <property type="match status" value="1"/>
</dbReference>
<evidence type="ECO:0000313" key="4">
    <source>
        <dbReference type="Proteomes" id="UP000199006"/>
    </source>
</evidence>
<keyword evidence="1" id="KW-0812">Transmembrane</keyword>
<dbReference type="CDD" id="cd06971">
    <property type="entry name" value="PgpA"/>
    <property type="match status" value="1"/>
</dbReference>
<keyword evidence="1" id="KW-0472">Membrane</keyword>
<reference evidence="3 4" key="1">
    <citation type="submission" date="2016-10" db="EMBL/GenBank/DDBJ databases">
        <authorList>
            <person name="de Groot N.N."/>
        </authorList>
    </citation>
    <scope>NUCLEOTIDE SEQUENCE [LARGE SCALE GENOMIC DNA]</scope>
    <source>
        <strain evidence="3 4">ATCC 51327</strain>
    </source>
</reference>
<keyword evidence="4" id="KW-1185">Reference proteome</keyword>
<dbReference type="STRING" id="29563.SAMN02983006_00237"/>
<dbReference type="InterPro" id="IPR036681">
    <property type="entry name" value="PgpA-like_sf"/>
</dbReference>
<feature type="domain" description="YutG/PgpA" evidence="2">
    <location>
        <begin position="8"/>
        <end position="143"/>
    </location>
</feature>
<dbReference type="GO" id="GO:0006629">
    <property type="term" value="P:lipid metabolic process"/>
    <property type="evidence" value="ECO:0007669"/>
    <property type="project" value="InterPro"/>
</dbReference>
<dbReference type="AlphaFoldDB" id="A0A1I4F6T9"/>
<feature type="transmembrane region" description="Helical" evidence="1">
    <location>
        <begin position="43"/>
        <end position="60"/>
    </location>
</feature>
<gene>
    <name evidence="3" type="ORF">SAMN02983006_00237</name>
</gene>
<protein>
    <submittedName>
        <fullName evidence="3">Phosphatidylglycerophosphatase A</fullName>
    </submittedName>
</protein>
<accession>A0A1I4F6T9</accession>
<dbReference type="InterPro" id="IPR007686">
    <property type="entry name" value="YutG/PgpA"/>
</dbReference>
<feature type="transmembrane region" description="Helical" evidence="1">
    <location>
        <begin position="12"/>
        <end position="37"/>
    </location>
</feature>
<dbReference type="EMBL" id="FOTI01000002">
    <property type="protein sequence ID" value="SFL13010.1"/>
    <property type="molecule type" value="Genomic_DNA"/>
</dbReference>
<feature type="transmembrane region" description="Helical" evidence="1">
    <location>
        <begin position="125"/>
        <end position="146"/>
    </location>
</feature>
<dbReference type="SUPFAM" id="SSF101307">
    <property type="entry name" value="YutG-like"/>
    <property type="match status" value="1"/>
</dbReference>
<evidence type="ECO:0000259" key="2">
    <source>
        <dbReference type="Pfam" id="PF04608"/>
    </source>
</evidence>
<dbReference type="GO" id="GO:0008962">
    <property type="term" value="F:phosphatidylglycerophosphatase activity"/>
    <property type="evidence" value="ECO:0007669"/>
    <property type="project" value="InterPro"/>
</dbReference>
<dbReference type="OrthoDB" id="9804091at2"/>
<dbReference type="Pfam" id="PF04608">
    <property type="entry name" value="PgpA"/>
    <property type="match status" value="1"/>
</dbReference>
<feature type="transmembrane region" description="Helical" evidence="1">
    <location>
        <begin position="81"/>
        <end position="105"/>
    </location>
</feature>
<dbReference type="Proteomes" id="UP000199006">
    <property type="component" value="Unassembled WGS sequence"/>
</dbReference>
<proteinExistence type="predicted"/>
<dbReference type="RefSeq" id="WP_089858372.1">
    <property type="nucleotide sequence ID" value="NZ_FOTI01000002.1"/>
</dbReference>
<keyword evidence="1" id="KW-1133">Transmembrane helix</keyword>
<sequence length="147" mass="16410">MVKKVSRFLATGFYVGYLPTAPGTWGSLLMIFLLYLFPLLNNFYVVFALSLGGIAIANFEEKQNGIKDESKIVIDEMAGQLLTFFTIQKPSLTILLLGFILFRVFDITKPLIIDKIQSLPAGWGVMLDDLLAGLFSLVILKIVIYLI</sequence>